<reference evidence="2" key="1">
    <citation type="submission" date="2023-01" db="EMBL/GenBank/DDBJ databases">
        <title>Complete genome sequence of Planctobacterium marinum strain Dej080120_11.</title>
        <authorList>
            <person name="Ueki S."/>
            <person name="Maruyama F."/>
        </authorList>
    </citation>
    <scope>NUCLEOTIDE SEQUENCE</scope>
    <source>
        <strain evidence="2">Dej080120_11</strain>
    </source>
</reference>
<dbReference type="InterPro" id="IPR018490">
    <property type="entry name" value="cNMP-bd_dom_sf"/>
</dbReference>
<dbReference type="SUPFAM" id="SSF51206">
    <property type="entry name" value="cAMP-binding domain-like"/>
    <property type="match status" value="1"/>
</dbReference>
<sequence length="177" mass="20797">MAEHVTEVKLKANEFLWQANQSQEYLYVLQNGLLYAYFETSEGKSFCKEVYWENDLIFGFRSLLSDNAFPFSVRSIEPSVLYRFPLQHYLSLVKKHHDWQAFHLSVVSEYYMYKEGKEEFLLLNTPEQRVALFFETYPHLLPRLPQHVIASYLGMTPISFSRIKKRLGLLTNVNAAG</sequence>
<dbReference type="Pfam" id="PF00027">
    <property type="entry name" value="cNMP_binding"/>
    <property type="match status" value="1"/>
</dbReference>
<gene>
    <name evidence="2" type="ORF">MACH26_40740</name>
</gene>
<accession>A0AA48KSF3</accession>
<dbReference type="AlphaFoldDB" id="A0AA48KSF3"/>
<evidence type="ECO:0000313" key="3">
    <source>
        <dbReference type="Proteomes" id="UP001333710"/>
    </source>
</evidence>
<protein>
    <recommendedName>
        <fullName evidence="1">Cyclic nucleotide-binding domain-containing protein</fullName>
    </recommendedName>
</protein>
<dbReference type="Proteomes" id="UP001333710">
    <property type="component" value="Chromosome"/>
</dbReference>
<dbReference type="Gene3D" id="2.60.120.10">
    <property type="entry name" value="Jelly Rolls"/>
    <property type="match status" value="1"/>
</dbReference>
<proteinExistence type="predicted"/>
<dbReference type="KEGG" id="pmaw:MACH26_40740"/>
<evidence type="ECO:0000259" key="1">
    <source>
        <dbReference type="Pfam" id="PF00027"/>
    </source>
</evidence>
<keyword evidence="3" id="KW-1185">Reference proteome</keyword>
<evidence type="ECO:0000313" key="2">
    <source>
        <dbReference type="EMBL" id="BDX08553.1"/>
    </source>
</evidence>
<dbReference type="EMBL" id="AP027272">
    <property type="protein sequence ID" value="BDX08553.1"/>
    <property type="molecule type" value="Genomic_DNA"/>
</dbReference>
<dbReference type="InterPro" id="IPR014710">
    <property type="entry name" value="RmlC-like_jellyroll"/>
</dbReference>
<name>A0AA48KSF3_9ALTE</name>
<feature type="domain" description="Cyclic nucleotide-binding" evidence="1">
    <location>
        <begin position="8"/>
        <end position="96"/>
    </location>
</feature>
<dbReference type="CDD" id="cd00038">
    <property type="entry name" value="CAP_ED"/>
    <property type="match status" value="1"/>
</dbReference>
<dbReference type="InterPro" id="IPR000595">
    <property type="entry name" value="cNMP-bd_dom"/>
</dbReference>
<organism evidence="2 3">
    <name type="scientific">Planctobacterium marinum</name>
    <dbReference type="NCBI Taxonomy" id="1631968"/>
    <lineage>
        <taxon>Bacteria</taxon>
        <taxon>Pseudomonadati</taxon>
        <taxon>Pseudomonadota</taxon>
        <taxon>Gammaproteobacteria</taxon>
        <taxon>Alteromonadales</taxon>
        <taxon>Alteromonadaceae</taxon>
        <taxon>Planctobacterium</taxon>
    </lineage>
</organism>